<dbReference type="AlphaFoldDB" id="A0AAE1DD69"/>
<name>A0AAE1DD69_9GAST</name>
<gene>
    <name evidence="1" type="ORF">RRG08_065845</name>
</gene>
<keyword evidence="2" id="KW-1185">Reference proteome</keyword>
<comment type="caution">
    <text evidence="1">The sequence shown here is derived from an EMBL/GenBank/DDBJ whole genome shotgun (WGS) entry which is preliminary data.</text>
</comment>
<sequence length="135" mass="14633">MHQLGATQVSSANCQFASTTAACPAQGTTSARKTQPGQITPIVRIKPGASRSNLILIIVGLENRAGSHWKVKKCVKGKTCVPHRIFVVSLVISRVNSTRVSGTCLEKCLLTASNFPPAMLTTERKLEEKKYRGIR</sequence>
<protein>
    <submittedName>
        <fullName evidence="1">Uncharacterized protein</fullName>
    </submittedName>
</protein>
<proteinExistence type="predicted"/>
<accession>A0AAE1DD69</accession>
<evidence type="ECO:0000313" key="1">
    <source>
        <dbReference type="EMBL" id="KAK3766127.1"/>
    </source>
</evidence>
<evidence type="ECO:0000313" key="2">
    <source>
        <dbReference type="Proteomes" id="UP001283361"/>
    </source>
</evidence>
<dbReference type="Proteomes" id="UP001283361">
    <property type="component" value="Unassembled WGS sequence"/>
</dbReference>
<reference evidence="1" key="1">
    <citation type="journal article" date="2023" name="G3 (Bethesda)">
        <title>A reference genome for the long-term kleptoplast-retaining sea slug Elysia crispata morphotype clarki.</title>
        <authorList>
            <person name="Eastman K.E."/>
            <person name="Pendleton A.L."/>
            <person name="Shaikh M.A."/>
            <person name="Suttiyut T."/>
            <person name="Ogas R."/>
            <person name="Tomko P."/>
            <person name="Gavelis G."/>
            <person name="Widhalm J.R."/>
            <person name="Wisecaver J.H."/>
        </authorList>
    </citation>
    <scope>NUCLEOTIDE SEQUENCE</scope>
    <source>
        <strain evidence="1">ECLA1</strain>
    </source>
</reference>
<dbReference type="EMBL" id="JAWDGP010004261">
    <property type="protein sequence ID" value="KAK3766127.1"/>
    <property type="molecule type" value="Genomic_DNA"/>
</dbReference>
<organism evidence="1 2">
    <name type="scientific">Elysia crispata</name>
    <name type="common">lettuce slug</name>
    <dbReference type="NCBI Taxonomy" id="231223"/>
    <lineage>
        <taxon>Eukaryota</taxon>
        <taxon>Metazoa</taxon>
        <taxon>Spiralia</taxon>
        <taxon>Lophotrochozoa</taxon>
        <taxon>Mollusca</taxon>
        <taxon>Gastropoda</taxon>
        <taxon>Heterobranchia</taxon>
        <taxon>Euthyneura</taxon>
        <taxon>Panpulmonata</taxon>
        <taxon>Sacoglossa</taxon>
        <taxon>Placobranchoidea</taxon>
        <taxon>Plakobranchidae</taxon>
        <taxon>Elysia</taxon>
    </lineage>
</organism>